<dbReference type="PANTHER" id="PTHR35807:SF1">
    <property type="entry name" value="TRANSCRIPTIONAL REGULATOR REDD"/>
    <property type="match status" value="1"/>
</dbReference>
<protein>
    <recommendedName>
        <fullName evidence="9">OmpR/PhoB-type domain-containing protein</fullName>
    </recommendedName>
</protein>
<evidence type="ECO:0000256" key="6">
    <source>
        <dbReference type="PROSITE-ProRule" id="PRU00339"/>
    </source>
</evidence>
<dbReference type="Pfam" id="PF00486">
    <property type="entry name" value="Trans_reg_C"/>
    <property type="match status" value="1"/>
</dbReference>
<dbReference type="CDD" id="cd15831">
    <property type="entry name" value="BTAD"/>
    <property type="match status" value="1"/>
</dbReference>
<dbReference type="Pfam" id="PF03704">
    <property type="entry name" value="BTAD"/>
    <property type="match status" value="1"/>
</dbReference>
<dbReference type="EMBL" id="BMNG01000025">
    <property type="protein sequence ID" value="GGO58660.1"/>
    <property type="molecule type" value="Genomic_DNA"/>
</dbReference>
<dbReference type="Pfam" id="PF13424">
    <property type="entry name" value="TPR_12"/>
    <property type="match status" value="1"/>
</dbReference>
<dbReference type="SMART" id="SM00862">
    <property type="entry name" value="Trans_reg_C"/>
    <property type="match status" value="1"/>
</dbReference>
<keyword evidence="2" id="KW-0902">Two-component regulatory system</keyword>
<dbReference type="Gene3D" id="1.10.10.10">
    <property type="entry name" value="Winged helix-like DNA-binding domain superfamily/Winged helix DNA-binding domain"/>
    <property type="match status" value="1"/>
</dbReference>
<dbReference type="SUPFAM" id="SSF48452">
    <property type="entry name" value="TPR-like"/>
    <property type="match status" value="2"/>
</dbReference>
<dbReference type="InterPro" id="IPR027417">
    <property type="entry name" value="P-loop_NTPase"/>
</dbReference>
<dbReference type="SUPFAM" id="SSF46894">
    <property type="entry name" value="C-terminal effector domain of the bipartite response regulators"/>
    <property type="match status" value="1"/>
</dbReference>
<evidence type="ECO:0000256" key="7">
    <source>
        <dbReference type="PROSITE-ProRule" id="PRU01091"/>
    </source>
</evidence>
<name>A0ABQ2MVP9_9ACTN</name>
<dbReference type="InterPro" id="IPR036388">
    <property type="entry name" value="WH-like_DNA-bd_sf"/>
</dbReference>
<evidence type="ECO:0000256" key="4">
    <source>
        <dbReference type="ARBA" id="ARBA00023125"/>
    </source>
</evidence>
<dbReference type="PRINTS" id="PR00364">
    <property type="entry name" value="DISEASERSIST"/>
</dbReference>
<evidence type="ECO:0000256" key="3">
    <source>
        <dbReference type="ARBA" id="ARBA00023015"/>
    </source>
</evidence>
<reference evidence="11" key="1">
    <citation type="journal article" date="2019" name="Int. J. Syst. Evol. Microbiol.">
        <title>The Global Catalogue of Microorganisms (GCM) 10K type strain sequencing project: providing services to taxonomists for standard genome sequencing and annotation.</title>
        <authorList>
            <consortium name="The Broad Institute Genomics Platform"/>
            <consortium name="The Broad Institute Genome Sequencing Center for Infectious Disease"/>
            <person name="Wu L."/>
            <person name="Ma J."/>
        </authorList>
    </citation>
    <scope>NUCLEOTIDE SEQUENCE [LARGE SCALE GENOMIC DNA]</scope>
    <source>
        <strain evidence="11">CGMCC 4.7349</strain>
    </source>
</reference>
<dbReference type="InterPro" id="IPR001867">
    <property type="entry name" value="OmpR/PhoB-type_DNA-bd"/>
</dbReference>
<dbReference type="Gene3D" id="1.25.40.10">
    <property type="entry name" value="Tetratricopeptide repeat domain"/>
    <property type="match status" value="3"/>
</dbReference>
<comment type="similarity">
    <text evidence="1">Belongs to the AfsR/DnrI/RedD regulatory family.</text>
</comment>
<feature type="compositionally biased region" description="Low complexity" evidence="8">
    <location>
        <begin position="252"/>
        <end position="266"/>
    </location>
</feature>
<keyword evidence="4 7" id="KW-0238">DNA-binding</keyword>
<evidence type="ECO:0000256" key="5">
    <source>
        <dbReference type="ARBA" id="ARBA00023163"/>
    </source>
</evidence>
<dbReference type="InterPro" id="IPR005158">
    <property type="entry name" value="BTAD"/>
</dbReference>
<sequence>MAVSFGVLGPIEVWRDGVPVNAGPALQRRVLAALLVDANQLVSADALVDRAWGTAGPRSGVRALYGYISRLRRALEGHDVSLTREEGSGYRLRVSPQAVDLHRFHHLLEQGRAAPADEEAEALLEAALGSWRGEAFAGADTPWFNAQRDVLDGERFAAQLDLTEVRLRLAKHALVLTELSGRAEAHPLDERVAGHLMLALYRCGRQAEALACHERLRRDLATELGIDPGAPLRRLHQQILAADPALHPAPITPATSRPPRASRPVPRQLPPWPATFVGRDRELAALDGLFKEPAEGGGRPTIFTIGGTGGVGKSWLALHWAHQHLDRFPDGQLYAALYGFDPAGEPEPPDRVLRGFLDALGTPPQEVPADAEARAGLYRSLVADRRMLILLDNARDADQIRPLLPGGATCLVLVTSRSHLAGLTTTHGSPHLTLDTLPDPEAREVLTRALGHDRLAAEPDAVGALLRRCAGLPLALGIVAARAAAQPHFPLAELAEELDDATGRLDALTVGDLATDLRAVFETSCRALDAPTAQAFAFLGPAPGPDIGLHSAAALLGTPLARTRAVLRALEAAHLVQQHTPGRYRMHNLVRLYATERGQDRPGDIGDAASLRLADFYAHTAYDGDRLLSPQLTPIEPSPSEAAGARSLLGDATAAMAWFEAEHHCLLAAHHFALERGLPGQAWRLAWALDTFHWRRGLLPDRMTMLGATLAALDAAGEEPATRALARRLLGRTHVALGRHDEALARLRQALTLFEEAEDAAGTAQTHLNLALAWEQQRDDAQALMHALQNLRIRETLDSPPREAEALNAVGWYHARLGHHQEGRAFCERALTLCRRDHFLEGEAFTLDSLGYIAHHSGRYAAALDHYRQALALRRELGDAYEEADALACLGDVYQSLGRPAEARRARSQALALYRDQRRDAEAERTRALLASLGRTPTR</sequence>
<accession>A0ABQ2MVP9</accession>
<dbReference type="RefSeq" id="WP_189177476.1">
    <property type="nucleotide sequence ID" value="NZ_BMNG01000025.1"/>
</dbReference>
<dbReference type="Gene3D" id="3.40.50.300">
    <property type="entry name" value="P-loop containing nucleotide triphosphate hydrolases"/>
    <property type="match status" value="1"/>
</dbReference>
<feature type="DNA-binding region" description="OmpR/PhoB-type" evidence="7">
    <location>
        <begin position="1"/>
        <end position="94"/>
    </location>
</feature>
<evidence type="ECO:0000256" key="1">
    <source>
        <dbReference type="ARBA" id="ARBA00005820"/>
    </source>
</evidence>
<evidence type="ECO:0000256" key="8">
    <source>
        <dbReference type="SAM" id="MobiDB-lite"/>
    </source>
</evidence>
<feature type="repeat" description="TPR" evidence="6">
    <location>
        <begin position="724"/>
        <end position="757"/>
    </location>
</feature>
<keyword evidence="11" id="KW-1185">Reference proteome</keyword>
<keyword evidence="3" id="KW-0805">Transcription regulation</keyword>
<dbReference type="PROSITE" id="PS51755">
    <property type="entry name" value="OMPR_PHOB"/>
    <property type="match status" value="1"/>
</dbReference>
<evidence type="ECO:0000259" key="9">
    <source>
        <dbReference type="PROSITE" id="PS51755"/>
    </source>
</evidence>
<dbReference type="InterPro" id="IPR051677">
    <property type="entry name" value="AfsR-DnrI-RedD_regulator"/>
</dbReference>
<proteinExistence type="inferred from homology"/>
<organism evidence="10 11">
    <name type="scientific">Streptomyces lasiicapitis</name>
    <dbReference type="NCBI Taxonomy" id="1923961"/>
    <lineage>
        <taxon>Bacteria</taxon>
        <taxon>Bacillati</taxon>
        <taxon>Actinomycetota</taxon>
        <taxon>Actinomycetes</taxon>
        <taxon>Kitasatosporales</taxon>
        <taxon>Streptomycetaceae</taxon>
        <taxon>Streptomyces</taxon>
    </lineage>
</organism>
<feature type="region of interest" description="Disordered" evidence="8">
    <location>
        <begin position="247"/>
        <end position="273"/>
    </location>
</feature>
<dbReference type="PROSITE" id="PS50005">
    <property type="entry name" value="TPR"/>
    <property type="match status" value="2"/>
</dbReference>
<evidence type="ECO:0000313" key="10">
    <source>
        <dbReference type="EMBL" id="GGO58660.1"/>
    </source>
</evidence>
<dbReference type="SMART" id="SM01043">
    <property type="entry name" value="BTAD"/>
    <property type="match status" value="1"/>
</dbReference>
<feature type="domain" description="OmpR/PhoB-type" evidence="9">
    <location>
        <begin position="1"/>
        <end position="94"/>
    </location>
</feature>
<evidence type="ECO:0000256" key="2">
    <source>
        <dbReference type="ARBA" id="ARBA00023012"/>
    </source>
</evidence>
<keyword evidence="5" id="KW-0804">Transcription</keyword>
<dbReference type="SUPFAM" id="SSF52540">
    <property type="entry name" value="P-loop containing nucleoside triphosphate hydrolases"/>
    <property type="match status" value="1"/>
</dbReference>
<comment type="caution">
    <text evidence="10">The sequence shown here is derived from an EMBL/GenBank/DDBJ whole genome shotgun (WGS) entry which is preliminary data.</text>
</comment>
<dbReference type="InterPro" id="IPR019734">
    <property type="entry name" value="TPR_rpt"/>
</dbReference>
<gene>
    <name evidence="10" type="ORF">GCM10012286_78380</name>
</gene>
<keyword evidence="6" id="KW-0802">TPR repeat</keyword>
<feature type="repeat" description="TPR" evidence="6">
    <location>
        <begin position="844"/>
        <end position="877"/>
    </location>
</feature>
<dbReference type="InterPro" id="IPR011990">
    <property type="entry name" value="TPR-like_helical_dom_sf"/>
</dbReference>
<evidence type="ECO:0000313" key="11">
    <source>
        <dbReference type="Proteomes" id="UP000656881"/>
    </source>
</evidence>
<dbReference type="SMART" id="SM00028">
    <property type="entry name" value="TPR"/>
    <property type="match status" value="5"/>
</dbReference>
<dbReference type="InterPro" id="IPR016032">
    <property type="entry name" value="Sig_transdc_resp-reg_C-effctor"/>
</dbReference>
<dbReference type="PANTHER" id="PTHR35807">
    <property type="entry name" value="TRANSCRIPTIONAL REGULATOR REDD-RELATED"/>
    <property type="match status" value="1"/>
</dbReference>
<dbReference type="Proteomes" id="UP000656881">
    <property type="component" value="Unassembled WGS sequence"/>
</dbReference>